<dbReference type="PATRIC" id="fig|1028801.3.peg.3103"/>
<feature type="compositionally biased region" description="Basic and acidic residues" evidence="4">
    <location>
        <begin position="446"/>
        <end position="459"/>
    </location>
</feature>
<dbReference type="HOGENOM" id="CLU_011725_1_1_5"/>
<evidence type="ECO:0000256" key="4">
    <source>
        <dbReference type="SAM" id="MobiDB-lite"/>
    </source>
</evidence>
<dbReference type="SUPFAM" id="SSF51011">
    <property type="entry name" value="Glycosyl hydrolase domain"/>
    <property type="match status" value="1"/>
</dbReference>
<name>A0A068TBE2_NEOGA</name>
<keyword evidence="3" id="KW-0326">Glycosidase</keyword>
<gene>
    <name evidence="6" type="primary">glgX</name>
    <name evidence="6" type="ORF">RG1141_CH30490</name>
</gene>
<evidence type="ECO:0000313" key="6">
    <source>
        <dbReference type="EMBL" id="CDN55384.1"/>
    </source>
</evidence>
<dbReference type="Proteomes" id="UP000028186">
    <property type="component" value="Chromosome I"/>
</dbReference>
<dbReference type="InterPro" id="IPR013780">
    <property type="entry name" value="Glyco_hydro_b"/>
</dbReference>
<dbReference type="Pfam" id="PF02922">
    <property type="entry name" value="CBM_48"/>
    <property type="match status" value="1"/>
</dbReference>
<dbReference type="SMART" id="SM00642">
    <property type="entry name" value="Aamy"/>
    <property type="match status" value="1"/>
</dbReference>
<dbReference type="Gene3D" id="3.20.20.80">
    <property type="entry name" value="Glycosidases"/>
    <property type="match status" value="1"/>
</dbReference>
<dbReference type="CDD" id="cd11326">
    <property type="entry name" value="AmyAc_Glg_debranch"/>
    <property type="match status" value="1"/>
</dbReference>
<evidence type="ECO:0000256" key="1">
    <source>
        <dbReference type="ARBA" id="ARBA00008061"/>
    </source>
</evidence>
<accession>A0A068TBE2</accession>
<dbReference type="Gene3D" id="2.60.40.10">
    <property type="entry name" value="Immunoglobulins"/>
    <property type="match status" value="1"/>
</dbReference>
<dbReference type="PANTHER" id="PTHR43002">
    <property type="entry name" value="GLYCOGEN DEBRANCHING ENZYME"/>
    <property type="match status" value="1"/>
</dbReference>
<dbReference type="InterPro" id="IPR014756">
    <property type="entry name" value="Ig_E-set"/>
</dbReference>
<feature type="domain" description="Glycosyl hydrolase family 13 catalytic" evidence="5">
    <location>
        <begin position="165"/>
        <end position="547"/>
    </location>
</feature>
<evidence type="ECO:0000256" key="2">
    <source>
        <dbReference type="ARBA" id="ARBA00022801"/>
    </source>
</evidence>
<dbReference type="NCBIfam" id="TIGR02100">
    <property type="entry name" value="glgX_debranch"/>
    <property type="match status" value="1"/>
</dbReference>
<dbReference type="InterPro" id="IPR017853">
    <property type="entry name" value="GH"/>
</dbReference>
<dbReference type="CDD" id="cd02856">
    <property type="entry name" value="E_set_GDE_Isoamylase_N"/>
    <property type="match status" value="1"/>
</dbReference>
<proteinExistence type="inferred from homology"/>
<dbReference type="KEGG" id="ngl:RG1141_CH30490"/>
<dbReference type="Gene3D" id="2.60.40.1180">
    <property type="entry name" value="Golgi alpha-mannosidase II"/>
    <property type="match status" value="1"/>
</dbReference>
<evidence type="ECO:0000259" key="5">
    <source>
        <dbReference type="SMART" id="SM00642"/>
    </source>
</evidence>
<dbReference type="EMBL" id="HG938355">
    <property type="protein sequence ID" value="CDN55384.1"/>
    <property type="molecule type" value="Genomic_DNA"/>
</dbReference>
<dbReference type="InterPro" id="IPR011837">
    <property type="entry name" value="Glycogen_debranch_GlgX"/>
</dbReference>
<protein>
    <submittedName>
        <fullName evidence="6">Glycogen debranching enzyme GlgX</fullName>
    </submittedName>
</protein>
<dbReference type="eggNOG" id="COG1523">
    <property type="taxonomic scope" value="Bacteria"/>
</dbReference>
<dbReference type="AlphaFoldDB" id="A0A068TBE2"/>
<dbReference type="RefSeq" id="WP_038545208.1">
    <property type="nucleotide sequence ID" value="NZ_HG938355.1"/>
</dbReference>
<dbReference type="SUPFAM" id="SSF81296">
    <property type="entry name" value="E set domains"/>
    <property type="match status" value="1"/>
</dbReference>
<sequence length="649" mass="72072">MARPSDPKLGVSLTADGADFAVWSHHAERIELCLFDAEGKKETARHRLVRGRDDIHRISVPALGAGARYGYRAWGAYDPDNGSWFDSSKLLVDPYARELDRPFRHDARLSMFGVDTADLVPRAIVTRDPLAKIGRPILPSGGFVYEVAVKPFTMLHPAIPEKQRGTVAALAHPSIIAHLKKIGVDAIELMPITAWIDERHLPPLGLTNGWGYNPVAFMALDPRLCPSGIKELRETVATLHQAGIGTILDLVFNHTGESDRQGATLSMRGLDNRSYYRHVYGEPGHLVNDTGTGNTVACDHPYVRRLIIDTLRHFVVHAGVDGFRFDLAPVLGRTESGFDAKGETLKAMISDEALKDRILIAEPWDIGAGGYQLGNFPEPFLEWNDRARDDMRRYWRGDQWTTGALATRLSGSSDVFERSGRSRTVNFLAAHDGFTLMDLVSNEHKHNEANGEQNRDGHGENFSWNNGVEGETDDAAINENRRRDAAALISTLFASRGTVMLTMGDEAGRSQRGNNNAYCQDNAITWFDWSKIDKVLVEHTAMLAALRKRFAVFSETSFFTGGGDVEWLSASGKPMEVGDWENSGNPVLGMVLKTLDRQTDRDTRIAILFNRGHEPASFALPGWGWKHFASGELWNQVLSARSVRFCIEE</sequence>
<organism evidence="6 7">
    <name type="scientific">Neorhizobium galegae bv. officinalis bv. officinalis str. HAMBI 1141</name>
    <dbReference type="NCBI Taxonomy" id="1028801"/>
    <lineage>
        <taxon>Bacteria</taxon>
        <taxon>Pseudomonadati</taxon>
        <taxon>Pseudomonadota</taxon>
        <taxon>Alphaproteobacteria</taxon>
        <taxon>Hyphomicrobiales</taxon>
        <taxon>Rhizobiaceae</taxon>
        <taxon>Rhizobium/Agrobacterium group</taxon>
        <taxon>Neorhizobium</taxon>
    </lineage>
</organism>
<dbReference type="GO" id="GO:0005980">
    <property type="term" value="P:glycogen catabolic process"/>
    <property type="evidence" value="ECO:0007669"/>
    <property type="project" value="InterPro"/>
</dbReference>
<keyword evidence="2" id="KW-0378">Hydrolase</keyword>
<dbReference type="GO" id="GO:0004135">
    <property type="term" value="F:amylo-alpha-1,6-glucosidase activity"/>
    <property type="evidence" value="ECO:0007669"/>
    <property type="project" value="InterPro"/>
</dbReference>
<comment type="similarity">
    <text evidence="1">Belongs to the glycosyl hydrolase 13 family.</text>
</comment>
<dbReference type="SUPFAM" id="SSF51445">
    <property type="entry name" value="(Trans)glycosidases"/>
    <property type="match status" value="1"/>
</dbReference>
<evidence type="ECO:0000256" key="3">
    <source>
        <dbReference type="ARBA" id="ARBA00023295"/>
    </source>
</evidence>
<feature type="region of interest" description="Disordered" evidence="4">
    <location>
        <begin position="446"/>
        <end position="471"/>
    </location>
</feature>
<dbReference type="InterPro" id="IPR044505">
    <property type="entry name" value="GlgX_Isoamylase_N_E_set"/>
</dbReference>
<reference evidence="7" key="1">
    <citation type="journal article" date="2014" name="BMC Genomics">
        <title>Genome sequencing of two Neorhizobium galegae strains reveals a noeT gene responsible for the unusual acetylation of the nodulation factors.</title>
        <authorList>
            <person name="Osterman J."/>
            <person name="Marsh J."/>
            <person name="Laine P.K."/>
            <person name="Zeng Z."/>
            <person name="Alatalo E."/>
            <person name="Sullivan J.T."/>
            <person name="Young J.P."/>
            <person name="Thomas-Oates J."/>
            <person name="Paulin L."/>
            <person name="Lindstrom K."/>
        </authorList>
    </citation>
    <scope>NUCLEOTIDE SEQUENCE [LARGE SCALE GENOMIC DNA]</scope>
    <source>
        <strain evidence="7">HAMBI 1141</strain>
    </source>
</reference>
<dbReference type="InterPro" id="IPR013783">
    <property type="entry name" value="Ig-like_fold"/>
</dbReference>
<dbReference type="InterPro" id="IPR006047">
    <property type="entry name" value="GH13_cat_dom"/>
</dbReference>
<dbReference type="InterPro" id="IPR004193">
    <property type="entry name" value="Glyco_hydro_13_N"/>
</dbReference>
<evidence type="ECO:0000313" key="7">
    <source>
        <dbReference type="Proteomes" id="UP000028186"/>
    </source>
</evidence>